<protein>
    <submittedName>
        <fullName evidence="1">Uncharacterized protein</fullName>
    </submittedName>
</protein>
<reference evidence="1" key="2">
    <citation type="journal article" date="2022" name="Sci. Total Environ.">
        <title>Prevalence, transmission, and molecular epidemiology of tet(X)-positive bacteria among humans, animals, and environmental niches in China: An epidemiological, and genomic-based study.</title>
        <authorList>
            <person name="Dong N."/>
            <person name="Zeng Y."/>
            <person name="Cai C."/>
            <person name="Sun C."/>
            <person name="Lu J."/>
            <person name="Liu C."/>
            <person name="Zhou H."/>
            <person name="Sun Q."/>
            <person name="Shu L."/>
            <person name="Wang H."/>
            <person name="Wang Y."/>
            <person name="Wang S."/>
            <person name="Wu C."/>
            <person name="Chan E.W."/>
            <person name="Chen G."/>
            <person name="Shen Z."/>
            <person name="Chen S."/>
            <person name="Zhang R."/>
        </authorList>
    </citation>
    <scope>NUCLEOTIDE SEQUENCE</scope>
    <source>
        <strain evidence="1">R655-4</strain>
    </source>
</reference>
<sequence>MKKLLILFVIIPIFGFSQISERKQSEIVHIGKYNKGLTDYVMLERWNDNEIVVRFKNVKYEVITDYESFSFKDVDGAYDYFYKTLAEGTTSLFQSEKTLELPDEIIYINFQGSPLDMNANISVQSRTLNSKIDKLIPLNYNAINSIFGKGVLEKPKFQKETDYTTFNLTTRNSVYSRIIKYDEKLFLHLRFMMFKSLSNIPTTILKGGKTTIILDNGDSIVLLNDRKIESCLGCGSIGLSGSSTYGINTVYELSNDNINKLRNNKIVKYSIETEDGLIENELKPKKQEEFKKNLQTILD</sequence>
<reference evidence="1" key="1">
    <citation type="submission" date="2020-06" db="EMBL/GenBank/DDBJ databases">
        <authorList>
            <person name="Dong N."/>
        </authorList>
    </citation>
    <scope>NUCLEOTIDE SEQUENCE</scope>
    <source>
        <strain evidence="1">R655-4</strain>
    </source>
</reference>
<organism evidence="1 2">
    <name type="scientific">Empedobacter brevis</name>
    <dbReference type="NCBI Taxonomy" id="247"/>
    <lineage>
        <taxon>Bacteria</taxon>
        <taxon>Pseudomonadati</taxon>
        <taxon>Bacteroidota</taxon>
        <taxon>Flavobacteriia</taxon>
        <taxon>Flavobacteriales</taxon>
        <taxon>Weeksellaceae</taxon>
        <taxon>Empedobacter</taxon>
    </lineage>
</organism>
<dbReference type="EMBL" id="JACAGJ010000008">
    <property type="protein sequence ID" value="MDM1073643.1"/>
    <property type="molecule type" value="Genomic_DNA"/>
</dbReference>
<evidence type="ECO:0000313" key="1">
    <source>
        <dbReference type="EMBL" id="MDM1073643.1"/>
    </source>
</evidence>
<accession>A0AAJ1QGG5</accession>
<gene>
    <name evidence="1" type="ORF">HX001_14230</name>
</gene>
<evidence type="ECO:0000313" key="2">
    <source>
        <dbReference type="Proteomes" id="UP001170959"/>
    </source>
</evidence>
<comment type="caution">
    <text evidence="1">The sequence shown here is derived from an EMBL/GenBank/DDBJ whole genome shotgun (WGS) entry which is preliminary data.</text>
</comment>
<dbReference type="AlphaFoldDB" id="A0AAJ1QGG5"/>
<name>A0AAJ1QGG5_9FLAO</name>
<dbReference type="RefSeq" id="WP_286494087.1">
    <property type="nucleotide sequence ID" value="NZ_JACAGJ010000008.1"/>
</dbReference>
<dbReference type="Proteomes" id="UP001170959">
    <property type="component" value="Unassembled WGS sequence"/>
</dbReference>
<proteinExistence type="predicted"/>